<protein>
    <submittedName>
        <fullName evidence="1">Uncharacterized protein</fullName>
    </submittedName>
</protein>
<dbReference type="Proteomes" id="UP000635628">
    <property type="component" value="Unassembled WGS sequence"/>
</dbReference>
<comment type="caution">
    <text evidence="1">The sequence shown here is derived from an EMBL/GenBank/DDBJ whole genome shotgun (WGS) entry which is preliminary data.</text>
</comment>
<reference evidence="1" key="1">
    <citation type="submission" date="2020-05" db="EMBL/GenBank/DDBJ databases">
        <authorList>
            <person name="Petersen J."/>
            <person name="Sayavedra L."/>
        </authorList>
    </citation>
    <scope>NUCLEOTIDE SEQUENCE</scope>
    <source>
        <strain evidence="1">B azoricus SOX Menez Gwen</strain>
    </source>
</reference>
<organism evidence="1 2">
    <name type="scientific">Bathymodiolus azoricus thioautotrophic gill symbiont</name>
    <dbReference type="NCBI Taxonomy" id="235205"/>
    <lineage>
        <taxon>Bacteria</taxon>
        <taxon>Pseudomonadati</taxon>
        <taxon>Pseudomonadota</taxon>
        <taxon>Gammaproteobacteria</taxon>
        <taxon>sulfur-oxidizing symbionts</taxon>
    </lineage>
</organism>
<dbReference type="EMBL" id="CAESAP020000405">
    <property type="protein sequence ID" value="CAB5507676.1"/>
    <property type="molecule type" value="Genomic_DNA"/>
</dbReference>
<evidence type="ECO:0000313" key="2">
    <source>
        <dbReference type="Proteomes" id="UP000635628"/>
    </source>
</evidence>
<keyword evidence="2" id="KW-1185">Reference proteome</keyword>
<proteinExistence type="predicted"/>
<gene>
    <name evidence="1" type="ORF">AZO1586R_2522</name>
</gene>
<accession>A0ACA8ZUF6</accession>
<name>A0ACA8ZUF6_9GAMM</name>
<evidence type="ECO:0000313" key="1">
    <source>
        <dbReference type="EMBL" id="CAB5507676.1"/>
    </source>
</evidence>
<sequence length="39" mass="4727">MLKMELLPAKNNKYLKSVHVEFTEKKLQYPLSLVLRFYL</sequence>